<gene>
    <name evidence="2" type="ORF">FB557_1042</name>
</gene>
<dbReference type="Pfam" id="PF26300">
    <property type="entry name" value="PEPCK_PPi_lobe_2"/>
    <property type="match status" value="1"/>
</dbReference>
<name>A0A560WD21_9MICO</name>
<evidence type="ECO:0000313" key="2">
    <source>
        <dbReference type="EMBL" id="TWD15528.1"/>
    </source>
</evidence>
<dbReference type="AlphaFoldDB" id="A0A560WD21"/>
<protein>
    <recommendedName>
        <fullName evidence="1">PPi-type phosphoenolpyruvate carboxykinase lobe 2 domain-containing protein</fullName>
    </recommendedName>
</protein>
<accession>A0A560WD21</accession>
<keyword evidence="3" id="KW-1185">Reference proteome</keyword>
<proteinExistence type="predicted"/>
<dbReference type="EMBL" id="VIUW01000002">
    <property type="protein sequence ID" value="TWD15528.1"/>
    <property type="molecule type" value="Genomic_DNA"/>
</dbReference>
<organism evidence="2 3">
    <name type="scientific">Marihabitans asiaticum</name>
    <dbReference type="NCBI Taxonomy" id="415218"/>
    <lineage>
        <taxon>Bacteria</taxon>
        <taxon>Bacillati</taxon>
        <taxon>Actinomycetota</taxon>
        <taxon>Actinomycetes</taxon>
        <taxon>Micrococcales</taxon>
        <taxon>Intrasporangiaceae</taxon>
        <taxon>Marihabitans</taxon>
    </lineage>
</organism>
<dbReference type="InterPro" id="IPR058710">
    <property type="entry name" value="PEPCK_lobe_2"/>
</dbReference>
<evidence type="ECO:0000313" key="3">
    <source>
        <dbReference type="Proteomes" id="UP000315628"/>
    </source>
</evidence>
<dbReference type="RefSeq" id="WP_144856304.1">
    <property type="nucleotide sequence ID" value="NZ_BAAAYT010000007.1"/>
</dbReference>
<evidence type="ECO:0000259" key="1">
    <source>
        <dbReference type="Pfam" id="PF26300"/>
    </source>
</evidence>
<dbReference type="OrthoDB" id="366044at2"/>
<reference evidence="2 3" key="1">
    <citation type="submission" date="2019-06" db="EMBL/GenBank/DDBJ databases">
        <title>Sequencing the genomes of 1000 actinobacteria strains.</title>
        <authorList>
            <person name="Klenk H.-P."/>
        </authorList>
    </citation>
    <scope>NUCLEOTIDE SEQUENCE [LARGE SCALE GENOMIC DNA]</scope>
    <source>
        <strain evidence="2 3">DSM 18935</strain>
    </source>
</reference>
<feature type="domain" description="PPi-type phosphoenolpyruvate carboxykinase lobe 2" evidence="1">
    <location>
        <begin position="497"/>
        <end position="602"/>
    </location>
</feature>
<comment type="caution">
    <text evidence="2">The sequence shown here is derived from an EMBL/GenBank/DDBJ whole genome shotgun (WGS) entry which is preliminary data.</text>
</comment>
<sequence>MDPTPAQLSAVNLRLALLGLPTVQADAAPDLDRELLGPLLERHREVSRHVQDPLAPVDRRIQDFLEAYLEEIDEIPQLPTRTLGLDQPGLARVLSLPADRDEYVSDQVESYRVANGVLHNPRNDRRTTAGVFHVVEGGLPIPEDKKAVPREAFAGLLRRAFEAPPALMRLPITSTQEEQAECFVSLLLRPLVVVGVPGQVQERRMETRFIVPGGLVANLDFVEGIFGNGGDPLLPDGDAATDPDGWTGTTGLVVLAPHLLEVTKRELGLPHRDDASERQLRDGMCWQDPDERYNDGSAFKVCARDERGVVVTVIADNYFGYCKKEVKTQISYSANLFGLAEEEHAGGAMVFPSWDEGREFVNAYTAPSGGSTASVADVVARDPQLWWAGDGWARSLEHDHLVLVPAGSRYRIEDRSITWEGEGGNPGIPLRAGEVYLDPTGFRVRLRQVREDPVQWTIVGTSGTSTVCHKPATVSGGGKSEISKSIADAISRGYAYVSDIDADLDAAADLIGRDYSGRFLDPTESDDRPLLSPERSVGSVIKLLTPSPSFTEEHNDLARSVPAHILELVVAVKRAYRPEWGDDWRSHVSVTRVDGRPGHRLRIDGEPVLTDLLRIGFETDGAPRLFSLRPDFEPSVKLQTEDDITASVVVPRGERSVKVVRNCEGLLFQRPDDAVVPGYDTLAESDIARPGSFLSNFEPLRRKDVASLVEDAVGLSEYTAPMRELMQRFAAGESGADYAVCSSHPRIVDGRRSKNPRYLQLRPDLADPRSTADSLTAARLASGMPLDQPLPMVVDAVVAGRRNNPPGDGVPALCAYSPLHHLPLPELLMEYISSMTGKSPSTTGAGSEGAMTKGPFNALPKTYDLDAAFLSYALCEHDGWVSGAGHVGPRVEVAHDISLLVPEVFARMTPAERDAEALLEAGHLEPVPDLTAAGRTVHGSRLGYRITESFARTFLGRIFMHPQTVFTAEMLRPEMQDEQVFADSIEVMTTTHQRVAQGYRADGTIDSACPPVRALLEIMADGRSREGWTLSDPEFRDTFTRQAVLGSEWYAQRLEASAQVLAGLGSTVTAEELVGTIGRTTAIPAQR</sequence>
<dbReference type="Proteomes" id="UP000315628">
    <property type="component" value="Unassembled WGS sequence"/>
</dbReference>